<dbReference type="PANTHER" id="PTHR44068">
    <property type="entry name" value="ZGC:194242"/>
    <property type="match status" value="1"/>
</dbReference>
<comment type="caution">
    <text evidence="2">The sequence shown here is derived from an EMBL/GenBank/DDBJ whole genome shotgun (WGS) entry which is preliminary data.</text>
</comment>
<dbReference type="CDD" id="cd02440">
    <property type="entry name" value="AdoMet_MTases"/>
    <property type="match status" value="1"/>
</dbReference>
<dbReference type="InterPro" id="IPR029063">
    <property type="entry name" value="SAM-dependent_MTases_sf"/>
</dbReference>
<feature type="compositionally biased region" description="Gly residues" evidence="1">
    <location>
        <begin position="148"/>
        <end position="157"/>
    </location>
</feature>
<dbReference type="SUPFAM" id="SSF53335">
    <property type="entry name" value="S-adenosyl-L-methionine-dependent methyltransferases"/>
    <property type="match status" value="1"/>
</dbReference>
<keyword evidence="2" id="KW-0808">Transferase</keyword>
<proteinExistence type="predicted"/>
<organism evidence="2 3">
    <name type="scientific">Purpureocillium lavendulum</name>
    <dbReference type="NCBI Taxonomy" id="1247861"/>
    <lineage>
        <taxon>Eukaryota</taxon>
        <taxon>Fungi</taxon>
        <taxon>Dikarya</taxon>
        <taxon>Ascomycota</taxon>
        <taxon>Pezizomycotina</taxon>
        <taxon>Sordariomycetes</taxon>
        <taxon>Hypocreomycetidae</taxon>
        <taxon>Hypocreales</taxon>
        <taxon>Ophiocordycipitaceae</taxon>
        <taxon>Purpureocillium</taxon>
    </lineage>
</organism>
<dbReference type="InterPro" id="IPR050447">
    <property type="entry name" value="Erg6_SMT_methyltransf"/>
</dbReference>
<dbReference type="PANTHER" id="PTHR44068:SF11">
    <property type="entry name" value="GERANYL DIPHOSPHATE 2-C-METHYLTRANSFERASE"/>
    <property type="match status" value="1"/>
</dbReference>
<protein>
    <submittedName>
        <fullName evidence="2">Methyltransferase domain-containing protein</fullName>
    </submittedName>
</protein>
<name>A0AB34FUB5_9HYPO</name>
<gene>
    <name evidence="2" type="ORF">O9K51_03884</name>
</gene>
<dbReference type="EMBL" id="JAQHRD010000003">
    <property type="protein sequence ID" value="KAJ6442709.1"/>
    <property type="molecule type" value="Genomic_DNA"/>
</dbReference>
<keyword evidence="3" id="KW-1185">Reference proteome</keyword>
<dbReference type="GO" id="GO:0032259">
    <property type="term" value="P:methylation"/>
    <property type="evidence" value="ECO:0007669"/>
    <property type="project" value="UniProtKB-KW"/>
</dbReference>
<sequence length="332" mass="35109">MAQQQRGAQQQIPTPDAVGDMYDQFSELCLEMFAGCIHFGYFQVPPPASSYTDESIEAATDRMTSLVADQLALPTTTTTTTNTTTTTTGGGGPRILDVGCGTGKPARQVASLTGAHVVGISISQRQIELAAAPQQQQQQQPQQSSSIGGKGNGGGSRSGVITAAPVREEVSFQYADAMKDLPFPAGSFAGAYAIESLFHMGDKGAALAQVSRALRPGGRLVVADFFVDPAVGDDDLAPEHVAAFCHLTQSSGLNTVDEWRGLVEGAGFRVVEVRDIRRNVRRNYRVMAETLRQKALYAPEVAKGGLEAGAAVMENVSGSNKIGYLLLTAERV</sequence>
<feature type="region of interest" description="Disordered" evidence="1">
    <location>
        <begin position="131"/>
        <end position="160"/>
    </location>
</feature>
<dbReference type="Gene3D" id="3.40.50.150">
    <property type="entry name" value="Vaccinia Virus protein VP39"/>
    <property type="match status" value="1"/>
</dbReference>
<dbReference type="GO" id="GO:0008168">
    <property type="term" value="F:methyltransferase activity"/>
    <property type="evidence" value="ECO:0007669"/>
    <property type="project" value="UniProtKB-KW"/>
</dbReference>
<accession>A0AB34FUB5</accession>
<dbReference type="AlphaFoldDB" id="A0AB34FUB5"/>
<keyword evidence="2" id="KW-0489">Methyltransferase</keyword>
<evidence type="ECO:0000256" key="1">
    <source>
        <dbReference type="SAM" id="MobiDB-lite"/>
    </source>
</evidence>
<reference evidence="2" key="1">
    <citation type="submission" date="2023-01" db="EMBL/GenBank/DDBJ databases">
        <title>The growth and conidiation of Purpureocillium lavendulum are regulated by nitrogen source and histone H3K14 acetylation.</title>
        <authorList>
            <person name="Tang P."/>
            <person name="Han J."/>
            <person name="Zhang C."/>
            <person name="Tang P."/>
            <person name="Qi F."/>
            <person name="Zhang K."/>
            <person name="Liang L."/>
        </authorList>
    </citation>
    <scope>NUCLEOTIDE SEQUENCE</scope>
    <source>
        <strain evidence="2">YMF1.00683</strain>
    </source>
</reference>
<dbReference type="Pfam" id="PF13489">
    <property type="entry name" value="Methyltransf_23"/>
    <property type="match status" value="1"/>
</dbReference>
<evidence type="ECO:0000313" key="2">
    <source>
        <dbReference type="EMBL" id="KAJ6442709.1"/>
    </source>
</evidence>
<evidence type="ECO:0000313" key="3">
    <source>
        <dbReference type="Proteomes" id="UP001163105"/>
    </source>
</evidence>
<feature type="compositionally biased region" description="Low complexity" evidence="1">
    <location>
        <begin position="131"/>
        <end position="147"/>
    </location>
</feature>
<dbReference type="Proteomes" id="UP001163105">
    <property type="component" value="Unassembled WGS sequence"/>
</dbReference>